<protein>
    <submittedName>
        <fullName evidence="1">Uncharacterized protein</fullName>
    </submittedName>
</protein>
<dbReference type="OrthoDB" id="3789331at2759"/>
<dbReference type="EMBL" id="JAESVG020000005">
    <property type="protein sequence ID" value="KAG8627216.1"/>
    <property type="molecule type" value="Genomic_DNA"/>
</dbReference>
<organism evidence="1 2">
    <name type="scientific">Elsinoe batatas</name>
    <dbReference type="NCBI Taxonomy" id="2601811"/>
    <lineage>
        <taxon>Eukaryota</taxon>
        <taxon>Fungi</taxon>
        <taxon>Dikarya</taxon>
        <taxon>Ascomycota</taxon>
        <taxon>Pezizomycotina</taxon>
        <taxon>Dothideomycetes</taxon>
        <taxon>Dothideomycetidae</taxon>
        <taxon>Myriangiales</taxon>
        <taxon>Elsinoaceae</taxon>
        <taxon>Elsinoe</taxon>
    </lineage>
</organism>
<dbReference type="AlphaFoldDB" id="A0A8K0L3V1"/>
<evidence type="ECO:0000313" key="2">
    <source>
        <dbReference type="Proteomes" id="UP000809789"/>
    </source>
</evidence>
<dbReference type="Proteomes" id="UP000809789">
    <property type="component" value="Unassembled WGS sequence"/>
</dbReference>
<name>A0A8K0L3V1_9PEZI</name>
<proteinExistence type="predicted"/>
<keyword evidence="2" id="KW-1185">Reference proteome</keyword>
<reference evidence="1" key="1">
    <citation type="submission" date="2021-07" db="EMBL/GenBank/DDBJ databases">
        <title>Elsinoe batatas strain:CRI-CJ2 Genome sequencing and assembly.</title>
        <authorList>
            <person name="Huang L."/>
        </authorList>
    </citation>
    <scope>NUCLEOTIDE SEQUENCE</scope>
    <source>
        <strain evidence="1">CRI-CJ2</strain>
    </source>
</reference>
<gene>
    <name evidence="1" type="ORF">KVT40_004699</name>
</gene>
<comment type="caution">
    <text evidence="1">The sequence shown here is derived from an EMBL/GenBank/DDBJ whole genome shotgun (WGS) entry which is preliminary data.</text>
</comment>
<evidence type="ECO:0000313" key="1">
    <source>
        <dbReference type="EMBL" id="KAG8627216.1"/>
    </source>
</evidence>
<sequence>MGVAPSSESGSWATVQSWKDTMDTIKTQYNTLAKDTRKQKADMEVQSSRLELDASTAFQRRDELIDAAYEALERFVSELLTYADGNADIGSKAVPSLPIVVECFRCLADFCEGVVDRQTLEAVESTQEIGEDSQIVQQIKQGEGQLRTALDGLSTAAVKAREHFDVQHEHHMAARAALEQAEGRKSDFFYSIFGDSGVDDAVNSCRENENTWHSTADDAWAIWDHLRNLHSQHQALLYSDLSQLASELTVLADGMRTNYAKIGDSRKVDRECWIAARSLQYHVTTNNEYTSRDDALRHVFKLIDTVNVSIDSDEDVIRLKAAIERSVLESLGRAKADELRREKSFTPIRMTWVFRSMFVVVADLPSAGEE</sequence>
<accession>A0A8K0L3V1</accession>